<evidence type="ECO:0000313" key="3">
    <source>
        <dbReference type="EMBL" id="SPJ88718.1"/>
    </source>
</evidence>
<evidence type="ECO:0000256" key="1">
    <source>
        <dbReference type="SAM" id="MobiDB-lite"/>
    </source>
</evidence>
<name>A0AAE8MMD5_9HYPO</name>
<organism evidence="3 4">
    <name type="scientific">Fusarium torulosum</name>
    <dbReference type="NCBI Taxonomy" id="33205"/>
    <lineage>
        <taxon>Eukaryota</taxon>
        <taxon>Fungi</taxon>
        <taxon>Dikarya</taxon>
        <taxon>Ascomycota</taxon>
        <taxon>Pezizomycotina</taxon>
        <taxon>Sordariomycetes</taxon>
        <taxon>Hypocreomycetidae</taxon>
        <taxon>Hypocreales</taxon>
        <taxon>Nectriaceae</taxon>
        <taxon>Fusarium</taxon>
    </lineage>
</organism>
<feature type="domain" description="Heterokaryon incompatibility" evidence="2">
    <location>
        <begin position="226"/>
        <end position="370"/>
    </location>
</feature>
<protein>
    <recommendedName>
        <fullName evidence="2">Heterokaryon incompatibility domain-containing protein</fullName>
    </recommendedName>
</protein>
<comment type="caution">
    <text evidence="3">The sequence shown here is derived from an EMBL/GenBank/DDBJ whole genome shotgun (WGS) entry which is preliminary data.</text>
</comment>
<accession>A0AAE8MMD5</accession>
<dbReference type="Pfam" id="PF06985">
    <property type="entry name" value="HET"/>
    <property type="match status" value="1"/>
</dbReference>
<evidence type="ECO:0000313" key="4">
    <source>
        <dbReference type="Proteomes" id="UP001187734"/>
    </source>
</evidence>
<dbReference type="Proteomes" id="UP001187734">
    <property type="component" value="Unassembled WGS sequence"/>
</dbReference>
<dbReference type="PANTHER" id="PTHR33112">
    <property type="entry name" value="DOMAIN PROTEIN, PUTATIVE-RELATED"/>
    <property type="match status" value="1"/>
</dbReference>
<keyword evidence="4" id="KW-1185">Reference proteome</keyword>
<evidence type="ECO:0000259" key="2">
    <source>
        <dbReference type="Pfam" id="PF06985"/>
    </source>
</evidence>
<feature type="region of interest" description="Disordered" evidence="1">
    <location>
        <begin position="139"/>
        <end position="165"/>
    </location>
</feature>
<proteinExistence type="predicted"/>
<dbReference type="EMBL" id="ONZP01000619">
    <property type="protein sequence ID" value="SPJ88718.1"/>
    <property type="molecule type" value="Genomic_DNA"/>
</dbReference>
<reference evidence="3" key="1">
    <citation type="submission" date="2018-03" db="EMBL/GenBank/DDBJ databases">
        <authorList>
            <person name="Guldener U."/>
        </authorList>
    </citation>
    <scope>NUCLEOTIDE SEQUENCE</scope>
</reference>
<sequence length="709" mass="79264">MEESTSTPIWEESHLCHRCSHVLTMIKYFLVHPPETSSGIKLGHYYNGPSLLVSAASGCHLCSLLFGTSFLSNGSSVNQARSSLQALQSYTLSIAKAYGNQSSLGYCIGGPPEAVLELTTGQLGEANAIYVIPRQNPSPECLGSNTQNRKDNEQPPRRPLCNSTGDNEALSLASWWLRKCLQEHPECRDVSKYSESVRPARLIHLGLPNDNVQVVQITDDTEIPDFFALSYVWGTQECVTLTQGTLPAMQQEIELHTLAKTIRDAIAVTRFLGYKYLWVDSLCIIQDSKADWKVESAKMGGIYRRSILTLGALHAAGNHEGLFTARNPLCARSLHIPGTSFEISNTANYVFWEYESRVAPLQTRAWVVQERASALRTLFFGATGLFWECSQCQASESDVQGSIDPLNPSWKRGINAVIDASDESHRAAELVNIWNQIRFEYTRCNLTYVSDRPVAIAGLAAFLSSATGLRYSHGVWLDIAPADLCWLPTSIGQRVENKENRIPTWSWLSVDKPVEILLKLSKYFVVWWKSAELVGLPFTEASDNEPLIHTWPALTEAMKERPPQSLSFLTDFMKVYLLPDGTLTLTDPKANKSRSHAIPEKADGEAFDPLSQRYKWTPDIAVDSSITEAWFIHLAHFESLDGKRMGEAGIIAVNKSGREFERIGILKKWVFKDVSLCNYISMDGHPDTHYLPPNPFQKLENVVRLVHLI</sequence>
<dbReference type="PANTHER" id="PTHR33112:SF16">
    <property type="entry name" value="HETEROKARYON INCOMPATIBILITY DOMAIN-CONTAINING PROTEIN"/>
    <property type="match status" value="1"/>
</dbReference>
<dbReference type="InterPro" id="IPR010730">
    <property type="entry name" value="HET"/>
</dbReference>
<dbReference type="AlphaFoldDB" id="A0AAE8MMD5"/>
<gene>
    <name evidence="3" type="ORF">FTOL_12612</name>
</gene>